<keyword evidence="3" id="KW-1185">Reference proteome</keyword>
<organism evidence="1">
    <name type="scientific">Brachypodium distachyon</name>
    <name type="common">Purple false brome</name>
    <name type="synonym">Trachynia distachya</name>
    <dbReference type="NCBI Taxonomy" id="15368"/>
    <lineage>
        <taxon>Eukaryota</taxon>
        <taxon>Viridiplantae</taxon>
        <taxon>Streptophyta</taxon>
        <taxon>Embryophyta</taxon>
        <taxon>Tracheophyta</taxon>
        <taxon>Spermatophyta</taxon>
        <taxon>Magnoliopsida</taxon>
        <taxon>Liliopsida</taxon>
        <taxon>Poales</taxon>
        <taxon>Poaceae</taxon>
        <taxon>BOP clade</taxon>
        <taxon>Pooideae</taxon>
        <taxon>Stipodae</taxon>
        <taxon>Brachypodieae</taxon>
        <taxon>Brachypodium</taxon>
    </lineage>
</organism>
<gene>
    <name evidence="1" type="ORF">BRADI_2g52947v3</name>
</gene>
<protein>
    <submittedName>
        <fullName evidence="1 2">Uncharacterized protein</fullName>
    </submittedName>
</protein>
<dbReference type="EnsemblPlants" id="PNT73062">
    <property type="protein sequence ID" value="PNT73062"/>
    <property type="gene ID" value="BRADI_2g52947v3"/>
</dbReference>
<dbReference type="Proteomes" id="UP000008810">
    <property type="component" value="Chromosome 2"/>
</dbReference>
<name>A0A2K2DFK7_BRADI</name>
<reference evidence="1 2" key="1">
    <citation type="journal article" date="2010" name="Nature">
        <title>Genome sequencing and analysis of the model grass Brachypodium distachyon.</title>
        <authorList>
            <consortium name="International Brachypodium Initiative"/>
        </authorList>
    </citation>
    <scope>NUCLEOTIDE SEQUENCE [LARGE SCALE GENOMIC DNA]</scope>
    <source>
        <strain evidence="1 2">Bd21</strain>
    </source>
</reference>
<evidence type="ECO:0000313" key="2">
    <source>
        <dbReference type="EnsemblPlants" id="PNT73062"/>
    </source>
</evidence>
<evidence type="ECO:0000313" key="3">
    <source>
        <dbReference type="Proteomes" id="UP000008810"/>
    </source>
</evidence>
<sequence length="89" mass="10622">MHEIIVRYWVALQNSLILHNHEKKLAEDTFQHYTALYINLASFTVYYINVASYVETKIYHPAPKSDRLTTRIRFYQNPVSHHNKPYSLV</sequence>
<dbReference type="AlphaFoldDB" id="A0A2K2DFK7"/>
<dbReference type="InParanoid" id="A0A2K2DFK7"/>
<accession>A0A2K2DFK7</accession>
<reference evidence="1" key="2">
    <citation type="submission" date="2017-06" db="EMBL/GenBank/DDBJ databases">
        <title>WGS assembly of Brachypodium distachyon.</title>
        <authorList>
            <consortium name="The International Brachypodium Initiative"/>
            <person name="Lucas S."/>
            <person name="Harmon-Smith M."/>
            <person name="Lail K."/>
            <person name="Tice H."/>
            <person name="Grimwood J."/>
            <person name="Bruce D."/>
            <person name="Barry K."/>
            <person name="Shu S."/>
            <person name="Lindquist E."/>
            <person name="Wang M."/>
            <person name="Pitluck S."/>
            <person name="Vogel J.P."/>
            <person name="Garvin D.F."/>
            <person name="Mockler T.C."/>
            <person name="Schmutz J."/>
            <person name="Rokhsar D."/>
            <person name="Bevan M.W."/>
        </authorList>
    </citation>
    <scope>NUCLEOTIDE SEQUENCE</scope>
    <source>
        <strain evidence="1">Bd21</strain>
    </source>
</reference>
<dbReference type="Gramene" id="PNT73062">
    <property type="protein sequence ID" value="PNT73062"/>
    <property type="gene ID" value="BRADI_2g52947v3"/>
</dbReference>
<proteinExistence type="predicted"/>
<dbReference type="EMBL" id="CM000881">
    <property type="protein sequence ID" value="PNT73062.1"/>
    <property type="molecule type" value="Genomic_DNA"/>
</dbReference>
<reference evidence="2" key="3">
    <citation type="submission" date="2018-08" db="UniProtKB">
        <authorList>
            <consortium name="EnsemblPlants"/>
        </authorList>
    </citation>
    <scope>IDENTIFICATION</scope>
    <source>
        <strain evidence="2">cv. Bd21</strain>
    </source>
</reference>
<evidence type="ECO:0000313" key="1">
    <source>
        <dbReference type="EMBL" id="PNT73062.1"/>
    </source>
</evidence>